<dbReference type="GO" id="GO:0000049">
    <property type="term" value="F:tRNA binding"/>
    <property type="evidence" value="ECO:0007669"/>
    <property type="project" value="TreeGrafter"/>
</dbReference>
<evidence type="ECO:0000256" key="2">
    <source>
        <dbReference type="ARBA" id="ARBA00022603"/>
    </source>
</evidence>
<comment type="caution">
    <text evidence="12">The sequence shown here is derived from an EMBL/GenBank/DDBJ whole genome shotgun (WGS) entry which is preliminary data.</text>
</comment>
<dbReference type="GO" id="GO:0070131">
    <property type="term" value="P:positive regulation of mitochondrial translation"/>
    <property type="evidence" value="ECO:0007669"/>
    <property type="project" value="TreeGrafter"/>
</dbReference>
<name>A0AAV4W3M8_9ARAC</name>
<evidence type="ECO:0000256" key="6">
    <source>
        <dbReference type="ARBA" id="ARBA00022946"/>
    </source>
</evidence>
<feature type="coiled-coil region" evidence="10">
    <location>
        <begin position="122"/>
        <end position="149"/>
    </location>
</feature>
<evidence type="ECO:0000259" key="11">
    <source>
        <dbReference type="PROSITE" id="PS51675"/>
    </source>
</evidence>
<keyword evidence="7 10" id="KW-0175">Coiled coil</keyword>
<keyword evidence="4" id="KW-0949">S-adenosyl-L-methionine</keyword>
<keyword evidence="2 12" id="KW-0489">Methyltransferase</keyword>
<dbReference type="PANTHER" id="PTHR13563:SF5">
    <property type="entry name" value="TRNA METHYLTRANSFERASE 10 HOMOLOG C"/>
    <property type="match status" value="1"/>
</dbReference>
<evidence type="ECO:0000256" key="1">
    <source>
        <dbReference type="ARBA" id="ARBA00004173"/>
    </source>
</evidence>
<evidence type="ECO:0000256" key="10">
    <source>
        <dbReference type="SAM" id="Coils"/>
    </source>
</evidence>
<dbReference type="InterPro" id="IPR007356">
    <property type="entry name" value="tRNA_m1G_MeTrfase_euk"/>
</dbReference>
<dbReference type="GO" id="GO:0008168">
    <property type="term" value="F:methyltransferase activity"/>
    <property type="evidence" value="ECO:0007669"/>
    <property type="project" value="UniProtKB-KW"/>
</dbReference>
<dbReference type="CDD" id="cd18102">
    <property type="entry name" value="Trm10_MRRP1"/>
    <property type="match status" value="1"/>
</dbReference>
<protein>
    <recommendedName>
        <fullName evidence="9">RNA (guanine-9-)-methyltransferase domain-containing protein 1</fullName>
    </recommendedName>
</protein>
<comment type="subcellular location">
    <subcellularLocation>
        <location evidence="1">Mitochondrion</location>
    </subcellularLocation>
</comment>
<dbReference type="InterPro" id="IPR025812">
    <property type="entry name" value="Trm10_C_MTase_dom"/>
</dbReference>
<dbReference type="PROSITE" id="PS51675">
    <property type="entry name" value="SAM_MT_TRM10"/>
    <property type="match status" value="1"/>
</dbReference>
<dbReference type="GO" id="GO:0032259">
    <property type="term" value="P:methylation"/>
    <property type="evidence" value="ECO:0007669"/>
    <property type="project" value="UniProtKB-KW"/>
</dbReference>
<keyword evidence="8" id="KW-0496">Mitochondrion</keyword>
<evidence type="ECO:0000256" key="9">
    <source>
        <dbReference type="ARBA" id="ARBA00029803"/>
    </source>
</evidence>
<dbReference type="InterPro" id="IPR038459">
    <property type="entry name" value="MT_TRM10-typ_sf"/>
</dbReference>
<dbReference type="EMBL" id="BPLQ01014115">
    <property type="protein sequence ID" value="GIY77380.1"/>
    <property type="molecule type" value="Genomic_DNA"/>
</dbReference>
<dbReference type="Gene3D" id="3.40.1280.30">
    <property type="match status" value="1"/>
</dbReference>
<evidence type="ECO:0000313" key="13">
    <source>
        <dbReference type="Proteomes" id="UP001054837"/>
    </source>
</evidence>
<gene>
    <name evidence="12" type="primary">TRMT10C</name>
    <name evidence="12" type="ORF">CDAR_448081</name>
</gene>
<organism evidence="12 13">
    <name type="scientific">Caerostris darwini</name>
    <dbReference type="NCBI Taxonomy" id="1538125"/>
    <lineage>
        <taxon>Eukaryota</taxon>
        <taxon>Metazoa</taxon>
        <taxon>Ecdysozoa</taxon>
        <taxon>Arthropoda</taxon>
        <taxon>Chelicerata</taxon>
        <taxon>Arachnida</taxon>
        <taxon>Araneae</taxon>
        <taxon>Araneomorphae</taxon>
        <taxon>Entelegynae</taxon>
        <taxon>Araneoidea</taxon>
        <taxon>Araneidae</taxon>
        <taxon>Caerostris</taxon>
    </lineage>
</organism>
<keyword evidence="13" id="KW-1185">Reference proteome</keyword>
<keyword evidence="3" id="KW-0808">Transferase</keyword>
<dbReference type="AlphaFoldDB" id="A0AAV4W3M8"/>
<evidence type="ECO:0000256" key="5">
    <source>
        <dbReference type="ARBA" id="ARBA00022694"/>
    </source>
</evidence>
<dbReference type="InterPro" id="IPR028564">
    <property type="entry name" value="MT_TRM10-typ"/>
</dbReference>
<evidence type="ECO:0000313" key="12">
    <source>
        <dbReference type="EMBL" id="GIY77380.1"/>
    </source>
</evidence>
<reference evidence="12 13" key="1">
    <citation type="submission" date="2021-06" db="EMBL/GenBank/DDBJ databases">
        <title>Caerostris darwini draft genome.</title>
        <authorList>
            <person name="Kono N."/>
            <person name="Arakawa K."/>
        </authorList>
    </citation>
    <scope>NUCLEOTIDE SEQUENCE [LARGE SCALE GENOMIC DNA]</scope>
</reference>
<dbReference type="PANTHER" id="PTHR13563">
    <property type="entry name" value="TRNA (GUANINE-9-) METHYLTRANSFERASE"/>
    <property type="match status" value="1"/>
</dbReference>
<dbReference type="GO" id="GO:0005654">
    <property type="term" value="C:nucleoplasm"/>
    <property type="evidence" value="ECO:0007669"/>
    <property type="project" value="TreeGrafter"/>
</dbReference>
<evidence type="ECO:0000256" key="3">
    <source>
        <dbReference type="ARBA" id="ARBA00022679"/>
    </source>
</evidence>
<dbReference type="GO" id="GO:0005739">
    <property type="term" value="C:mitochondrion"/>
    <property type="evidence" value="ECO:0007669"/>
    <property type="project" value="UniProtKB-SubCell"/>
</dbReference>
<proteinExistence type="predicted"/>
<dbReference type="GO" id="GO:0097745">
    <property type="term" value="P:mitochondrial tRNA 5'-end processing"/>
    <property type="evidence" value="ECO:0007669"/>
    <property type="project" value="TreeGrafter"/>
</dbReference>
<keyword evidence="6" id="KW-0809">Transit peptide</keyword>
<evidence type="ECO:0000256" key="7">
    <source>
        <dbReference type="ARBA" id="ARBA00023054"/>
    </source>
</evidence>
<feature type="domain" description="SAM-dependent MTase TRM10-type" evidence="11">
    <location>
        <begin position="178"/>
        <end position="370"/>
    </location>
</feature>
<evidence type="ECO:0000256" key="8">
    <source>
        <dbReference type="ARBA" id="ARBA00023128"/>
    </source>
</evidence>
<dbReference type="Proteomes" id="UP001054837">
    <property type="component" value="Unassembled WGS sequence"/>
</dbReference>
<evidence type="ECO:0000256" key="4">
    <source>
        <dbReference type="ARBA" id="ARBA00022691"/>
    </source>
</evidence>
<accession>A0AAV4W3M8</accession>
<keyword evidence="5" id="KW-0819">tRNA processing</keyword>
<sequence length="388" mass="45316">MNVVSGLSFILQTCVKRFHVQQHIKRLYLCPFPYNRSYEHTLCSKAVSKVRNETFSIHDINTLQLTDLITNAEKVTPIIAEIQDAAVKRKRCPQYMTCEQLQKLCELETRTQRFGYLSFLFKREKRRIADAAKKEKKKIQRELKLNESSKHSNNNATNYSSKNILLVFTRAKSWKKFYKRRLANAALFGEKIVLDLGYDSYMTEKEKSACINQLKLIYSANRENKDPYDLHFCNAAPSYYCVQNLQKHIHKLSESFITLTEKSYLNYFPKEKLVYLSPHATETLKEYDHKAIYIIGAFVDTVKREHHSLHKADQEEIKSVSLPLDEYIMWGAGTKSLTVNQVFEIMLAMKNGSSWKDAFTQVIPTRKIRKLNKEQIDNVPDKIFLIKS</sequence>